<sequence>MYEVYLDGRILDYPGDEECVILEPKLDLALNDAGSFEFLLPPSNPEYGSILNKKSMVQVLKDGEEIFNGEVIECEKDADSLEECFVVGELAFLSSSIQPQAVYHDLSPRQMLDTWLNIHNTQVEERKKFYTGIVTIHDSNDSIYRFTDRESTLDAIREKLVKKLGGYLRIRKSEGKRYLDWISLEEYGKYSSQPIEFGENLLDYAENLSAADVATAIIPLGARLDESPIEGLEGYTDITSVNNGKDYLYIPGAVERFGWNRKVVKWKDVTLPENLKEKGEVWLRDNQYEAMVLDIRALDLSMLDPEEYEDFRLGDRIHAYAEPYGMDRVFPVQSMRIFLHEPSKNKLQLGNKQIKTYTKHEADTQKQINAEEEENRRITTDWMKSAVDNLTQMMTGSEGGYKIEEYDDEKHWLRTLIMDAPDKEHAQNVLQFNKYGIGGSHNGFNGPYTVGMTLDGTIIGERIKAGSVQAEALSVEYKAGVTAEITAKFKVAENLISAEVKRATGQEVELAASIKVTSDLVQTKVSKGEFGTYMQQYYNFFLYGFNGNSKYVQINPGEIAIYDNGVTDSKKRSAFDQNGNHFWRDGYYVGKIGTNQWKQNPAHKGLVFDLDYQGKYMAFAYLETPNDSEYTTMWTFSRANSIFSRQGLHAGCDIDMHNWTLRNVKVESLQAGGYLGWSGEIPIITEIHDNGDGGIGWSYSRITVSNGIITSAPR</sequence>
<dbReference type="InterPro" id="IPR010572">
    <property type="entry name" value="Tail_dom"/>
</dbReference>
<dbReference type="Proteomes" id="UP000095544">
    <property type="component" value="Unassembled WGS sequence"/>
</dbReference>
<gene>
    <name evidence="2" type="ORF">ERS852491_01398</name>
</gene>
<dbReference type="AlphaFoldDB" id="A0A174CP65"/>
<dbReference type="EMBL" id="CYZU01000009">
    <property type="protein sequence ID" value="CUO13680.1"/>
    <property type="molecule type" value="Genomic_DNA"/>
</dbReference>
<dbReference type="Pfam" id="PF06605">
    <property type="entry name" value="Prophage_tail"/>
    <property type="match status" value="1"/>
</dbReference>
<feature type="domain" description="Tail spike" evidence="1">
    <location>
        <begin position="97"/>
        <end position="353"/>
    </location>
</feature>
<dbReference type="STRING" id="39482.ERS852491_01398"/>
<evidence type="ECO:0000313" key="2">
    <source>
        <dbReference type="EMBL" id="CUO13680.1"/>
    </source>
</evidence>
<evidence type="ECO:0000259" key="1">
    <source>
        <dbReference type="Pfam" id="PF06605"/>
    </source>
</evidence>
<reference evidence="2 3" key="1">
    <citation type="submission" date="2015-09" db="EMBL/GenBank/DDBJ databases">
        <authorList>
            <consortium name="Pathogen Informatics"/>
        </authorList>
    </citation>
    <scope>NUCLEOTIDE SEQUENCE [LARGE SCALE GENOMIC DNA]</scope>
    <source>
        <strain evidence="2 3">2789STDY5834876</strain>
    </source>
</reference>
<proteinExistence type="predicted"/>
<protein>
    <recommendedName>
        <fullName evidence="1">Tail spike domain-containing protein</fullName>
    </recommendedName>
</protein>
<dbReference type="RefSeq" id="WP_055152210.1">
    <property type="nucleotide sequence ID" value="NZ_CYZU01000009.1"/>
</dbReference>
<evidence type="ECO:0000313" key="3">
    <source>
        <dbReference type="Proteomes" id="UP000095544"/>
    </source>
</evidence>
<name>A0A174CP65_9FIRM</name>
<organism evidence="2 3">
    <name type="scientific">Faecalicatena contorta</name>
    <dbReference type="NCBI Taxonomy" id="39482"/>
    <lineage>
        <taxon>Bacteria</taxon>
        <taxon>Bacillati</taxon>
        <taxon>Bacillota</taxon>
        <taxon>Clostridia</taxon>
        <taxon>Lachnospirales</taxon>
        <taxon>Lachnospiraceae</taxon>
        <taxon>Faecalicatena</taxon>
    </lineage>
</organism>
<dbReference type="OrthoDB" id="5056238at2"/>
<accession>A0A174CP65</accession>